<evidence type="ECO:0000256" key="1">
    <source>
        <dbReference type="SAM" id="SignalP"/>
    </source>
</evidence>
<sequence length="132" mass="14668">MKNIFVLFLLICSSQLCFAQAGEDSCGITPKYAAGFDGITAKGMLSPEDVLKIKKLKSEDSGVKIIRFTYLIDCGEDCEGGERTVEGDTFSEEDLKLLQGMKSRNVLSLYCLLGKDKKGELVAFKPFLYYIR</sequence>
<reference evidence="2" key="1">
    <citation type="submission" date="2022-01" db="EMBL/GenBank/DDBJ databases">
        <authorList>
            <person name="Jo J.-H."/>
            <person name="Im W.-T."/>
        </authorList>
    </citation>
    <scope>NUCLEOTIDE SEQUENCE</scope>
    <source>
        <strain evidence="2">NA20</strain>
    </source>
</reference>
<comment type="caution">
    <text evidence="2">The sequence shown here is derived from an EMBL/GenBank/DDBJ whole genome shotgun (WGS) entry which is preliminary data.</text>
</comment>
<proteinExistence type="predicted"/>
<keyword evidence="3" id="KW-1185">Reference proteome</keyword>
<dbReference type="EMBL" id="JAKLTR010000010">
    <property type="protein sequence ID" value="MCG2615795.1"/>
    <property type="molecule type" value="Genomic_DNA"/>
</dbReference>
<dbReference type="Proteomes" id="UP001165367">
    <property type="component" value="Unassembled WGS sequence"/>
</dbReference>
<organism evidence="2 3">
    <name type="scientific">Terrimonas ginsenosidimutans</name>
    <dbReference type="NCBI Taxonomy" id="2908004"/>
    <lineage>
        <taxon>Bacteria</taxon>
        <taxon>Pseudomonadati</taxon>
        <taxon>Bacteroidota</taxon>
        <taxon>Chitinophagia</taxon>
        <taxon>Chitinophagales</taxon>
        <taxon>Chitinophagaceae</taxon>
        <taxon>Terrimonas</taxon>
    </lineage>
</organism>
<feature type="chain" id="PRO_5045877243" evidence="1">
    <location>
        <begin position="20"/>
        <end position="132"/>
    </location>
</feature>
<feature type="signal peptide" evidence="1">
    <location>
        <begin position="1"/>
        <end position="19"/>
    </location>
</feature>
<protein>
    <submittedName>
        <fullName evidence="2">Uncharacterized protein</fullName>
    </submittedName>
</protein>
<gene>
    <name evidence="2" type="ORF">LZZ85_15955</name>
</gene>
<dbReference type="RefSeq" id="WP_237873956.1">
    <property type="nucleotide sequence ID" value="NZ_JAKLTR010000010.1"/>
</dbReference>
<evidence type="ECO:0000313" key="2">
    <source>
        <dbReference type="EMBL" id="MCG2615795.1"/>
    </source>
</evidence>
<accession>A0ABS9KU25</accession>
<keyword evidence="1" id="KW-0732">Signal</keyword>
<evidence type="ECO:0000313" key="3">
    <source>
        <dbReference type="Proteomes" id="UP001165367"/>
    </source>
</evidence>
<name>A0ABS9KU25_9BACT</name>